<organism evidence="2 3">
    <name type="scientific">Catellatospora methionotrophica</name>
    <dbReference type="NCBI Taxonomy" id="121620"/>
    <lineage>
        <taxon>Bacteria</taxon>
        <taxon>Bacillati</taxon>
        <taxon>Actinomycetota</taxon>
        <taxon>Actinomycetes</taxon>
        <taxon>Micromonosporales</taxon>
        <taxon>Micromonosporaceae</taxon>
        <taxon>Catellatospora</taxon>
    </lineage>
</organism>
<gene>
    <name evidence="2" type="ORF">Cme02nite_63820</name>
</gene>
<dbReference type="Gene3D" id="3.40.50.1820">
    <property type="entry name" value="alpha/beta hydrolase"/>
    <property type="match status" value="1"/>
</dbReference>
<evidence type="ECO:0000313" key="3">
    <source>
        <dbReference type="Proteomes" id="UP000660339"/>
    </source>
</evidence>
<dbReference type="RefSeq" id="WP_203671914.1">
    <property type="nucleotide sequence ID" value="NZ_BONJ01000037.1"/>
</dbReference>
<proteinExistence type="predicted"/>
<reference evidence="2" key="1">
    <citation type="submission" date="2021-01" db="EMBL/GenBank/DDBJ databases">
        <title>Whole genome shotgun sequence of Catellatospora methionotrophica NBRC 14553.</title>
        <authorList>
            <person name="Komaki H."/>
            <person name="Tamura T."/>
        </authorList>
    </citation>
    <scope>NUCLEOTIDE SEQUENCE</scope>
    <source>
        <strain evidence="2">NBRC 14553</strain>
    </source>
</reference>
<evidence type="ECO:0000259" key="1">
    <source>
        <dbReference type="Pfam" id="PF12697"/>
    </source>
</evidence>
<dbReference type="EMBL" id="BONJ01000037">
    <property type="protein sequence ID" value="GIG18050.1"/>
    <property type="molecule type" value="Genomic_DNA"/>
</dbReference>
<dbReference type="GO" id="GO:0003824">
    <property type="term" value="F:catalytic activity"/>
    <property type="evidence" value="ECO:0007669"/>
    <property type="project" value="UniProtKB-ARBA"/>
</dbReference>
<dbReference type="Pfam" id="PF12697">
    <property type="entry name" value="Abhydrolase_6"/>
    <property type="match status" value="1"/>
</dbReference>
<dbReference type="SUPFAM" id="SSF53474">
    <property type="entry name" value="alpha/beta-Hydrolases"/>
    <property type="match status" value="1"/>
</dbReference>
<comment type="caution">
    <text evidence="2">The sequence shown here is derived from an EMBL/GenBank/DDBJ whole genome shotgun (WGS) entry which is preliminary data.</text>
</comment>
<dbReference type="Proteomes" id="UP000660339">
    <property type="component" value="Unassembled WGS sequence"/>
</dbReference>
<protein>
    <recommendedName>
        <fullName evidence="1">AB hydrolase-1 domain-containing protein</fullName>
    </recommendedName>
</protein>
<accession>A0A8J3LGU4</accession>
<evidence type="ECO:0000313" key="2">
    <source>
        <dbReference type="EMBL" id="GIG18050.1"/>
    </source>
</evidence>
<dbReference type="AlphaFoldDB" id="A0A8J3LGU4"/>
<name>A0A8J3LGU4_9ACTN</name>
<dbReference type="InterPro" id="IPR000073">
    <property type="entry name" value="AB_hydrolase_1"/>
</dbReference>
<keyword evidence="3" id="KW-1185">Reference proteome</keyword>
<dbReference type="PANTHER" id="PTHR43798">
    <property type="entry name" value="MONOACYLGLYCEROL LIPASE"/>
    <property type="match status" value="1"/>
</dbReference>
<sequence length="295" mass="32053">MTETRLSGFTSDNARAKFLAAYQRTFDRVWPAEHDRLDVPTSFGVTRAYRTGRPDGVPFVLLPGAGGNALGWHRHVTRWGSRRPVIAIDPVGEPGCSTQDTPITDGRDTARWLDEVLAALNVDRAHLVGCSYGGWAALQHQLHTPGRAATITLLDPAGFGRVTKRFLAWVIVGGLAGLTPRPLRHRAARWLRNATLLDDDLMGLALVSAGFRRRLPTPPPLTDDELRGLAVPVLALLGGRSQMYDAGQVADRIRALVPEAHVEVVADAGHDLQVHSPELVTDRTLAFADRAEAVA</sequence>
<dbReference type="InterPro" id="IPR050266">
    <property type="entry name" value="AB_hydrolase_sf"/>
</dbReference>
<dbReference type="PANTHER" id="PTHR43798:SF33">
    <property type="entry name" value="HYDROLASE, PUTATIVE (AFU_ORTHOLOGUE AFUA_2G14860)-RELATED"/>
    <property type="match status" value="1"/>
</dbReference>
<feature type="domain" description="AB hydrolase-1" evidence="1">
    <location>
        <begin position="59"/>
        <end position="281"/>
    </location>
</feature>
<dbReference type="GO" id="GO:0016020">
    <property type="term" value="C:membrane"/>
    <property type="evidence" value="ECO:0007669"/>
    <property type="project" value="TreeGrafter"/>
</dbReference>
<dbReference type="InterPro" id="IPR029058">
    <property type="entry name" value="AB_hydrolase_fold"/>
</dbReference>